<proteinExistence type="predicted"/>
<dbReference type="GO" id="GO:0005524">
    <property type="term" value="F:ATP binding"/>
    <property type="evidence" value="ECO:0007669"/>
    <property type="project" value="UniProtKB-KW"/>
</dbReference>
<feature type="compositionally biased region" description="Low complexity" evidence="6">
    <location>
        <begin position="1614"/>
        <end position="1625"/>
    </location>
</feature>
<gene>
    <name evidence="8" type="ORF">QVD17_36467</name>
</gene>
<dbReference type="PANTHER" id="PTHR45623:SF13">
    <property type="entry name" value="HELICASE PROTEIN MOM1"/>
    <property type="match status" value="1"/>
</dbReference>
<dbReference type="Gene3D" id="3.40.50.10810">
    <property type="entry name" value="Tandem AAA-ATPase domain"/>
    <property type="match status" value="1"/>
</dbReference>
<evidence type="ECO:0000256" key="3">
    <source>
        <dbReference type="ARBA" id="ARBA00022801"/>
    </source>
</evidence>
<keyword evidence="2" id="KW-0547">Nucleotide-binding</keyword>
<feature type="region of interest" description="Disordered" evidence="6">
    <location>
        <begin position="987"/>
        <end position="1009"/>
    </location>
</feature>
<protein>
    <recommendedName>
        <fullName evidence="7">Chromo domain-containing protein</fullName>
    </recommendedName>
</protein>
<comment type="caution">
    <text evidence="8">The sequence shown here is derived from an EMBL/GenBank/DDBJ whole genome shotgun (WGS) entry which is preliminary data.</text>
</comment>
<evidence type="ECO:0000259" key="7">
    <source>
        <dbReference type="PROSITE" id="PS50013"/>
    </source>
</evidence>
<feature type="region of interest" description="Disordered" evidence="6">
    <location>
        <begin position="1"/>
        <end position="218"/>
    </location>
</feature>
<feature type="region of interest" description="Disordered" evidence="6">
    <location>
        <begin position="1431"/>
        <end position="1455"/>
    </location>
</feature>
<feature type="compositionally biased region" description="Pro residues" evidence="6">
    <location>
        <begin position="1626"/>
        <end position="1690"/>
    </location>
</feature>
<dbReference type="CDD" id="cd18793">
    <property type="entry name" value="SF2_C_SNF"/>
    <property type="match status" value="1"/>
</dbReference>
<dbReference type="InterPro" id="IPR056882">
    <property type="entry name" value="MOM1_dom"/>
</dbReference>
<dbReference type="Gene3D" id="3.40.50.300">
    <property type="entry name" value="P-loop containing nucleotide triphosphate hydrolases"/>
    <property type="match status" value="1"/>
</dbReference>
<name>A0AAD8NJ11_TARER</name>
<evidence type="ECO:0000256" key="5">
    <source>
        <dbReference type="ARBA" id="ARBA00023242"/>
    </source>
</evidence>
<dbReference type="PANTHER" id="PTHR45623">
    <property type="entry name" value="CHROMODOMAIN-HELICASE-DNA-BINDING PROTEIN 3-RELATED-RELATED"/>
    <property type="match status" value="1"/>
</dbReference>
<keyword evidence="9" id="KW-1185">Reference proteome</keyword>
<dbReference type="GO" id="GO:0003682">
    <property type="term" value="F:chromatin binding"/>
    <property type="evidence" value="ECO:0007669"/>
    <property type="project" value="TreeGrafter"/>
</dbReference>
<dbReference type="InterPro" id="IPR038718">
    <property type="entry name" value="SNF2-like_sf"/>
</dbReference>
<dbReference type="InterPro" id="IPR016197">
    <property type="entry name" value="Chromo-like_dom_sf"/>
</dbReference>
<feature type="region of interest" description="Disordered" evidence="6">
    <location>
        <begin position="1185"/>
        <end position="1231"/>
    </location>
</feature>
<evidence type="ECO:0000313" key="9">
    <source>
        <dbReference type="Proteomes" id="UP001229421"/>
    </source>
</evidence>
<dbReference type="GO" id="GO:0000785">
    <property type="term" value="C:chromatin"/>
    <property type="evidence" value="ECO:0007669"/>
    <property type="project" value="TreeGrafter"/>
</dbReference>
<evidence type="ECO:0000256" key="4">
    <source>
        <dbReference type="ARBA" id="ARBA00022840"/>
    </source>
</evidence>
<feature type="region of interest" description="Disordered" evidence="6">
    <location>
        <begin position="1289"/>
        <end position="1315"/>
    </location>
</feature>
<comment type="subcellular location">
    <subcellularLocation>
        <location evidence="1">Nucleus</location>
    </subcellularLocation>
</comment>
<feature type="compositionally biased region" description="Basic and acidic residues" evidence="6">
    <location>
        <begin position="89"/>
        <end position="99"/>
    </location>
</feature>
<keyword evidence="4" id="KW-0067">ATP-binding</keyword>
<dbReference type="GO" id="GO:0140658">
    <property type="term" value="F:ATP-dependent chromatin remodeler activity"/>
    <property type="evidence" value="ECO:0007669"/>
    <property type="project" value="TreeGrafter"/>
</dbReference>
<dbReference type="EMBL" id="JAUHHV010000010">
    <property type="protein sequence ID" value="KAK1409936.1"/>
    <property type="molecule type" value="Genomic_DNA"/>
</dbReference>
<feature type="compositionally biased region" description="Basic and acidic residues" evidence="6">
    <location>
        <begin position="200"/>
        <end position="218"/>
    </location>
</feature>
<dbReference type="InterPro" id="IPR000330">
    <property type="entry name" value="SNF2_N"/>
</dbReference>
<evidence type="ECO:0000256" key="1">
    <source>
        <dbReference type="ARBA" id="ARBA00004123"/>
    </source>
</evidence>
<dbReference type="SMART" id="SM00298">
    <property type="entry name" value="CHROMO"/>
    <property type="match status" value="2"/>
</dbReference>
<feature type="compositionally biased region" description="Low complexity" evidence="6">
    <location>
        <begin position="1214"/>
        <end position="1227"/>
    </location>
</feature>
<keyword evidence="3" id="KW-0378">Hydrolase</keyword>
<dbReference type="CDD" id="cd00024">
    <property type="entry name" value="CD_CSD"/>
    <property type="match status" value="1"/>
</dbReference>
<feature type="compositionally biased region" description="Polar residues" evidence="6">
    <location>
        <begin position="1579"/>
        <end position="1613"/>
    </location>
</feature>
<evidence type="ECO:0000313" key="8">
    <source>
        <dbReference type="EMBL" id="KAK1409936.1"/>
    </source>
</evidence>
<dbReference type="SUPFAM" id="SSF54160">
    <property type="entry name" value="Chromo domain-like"/>
    <property type="match status" value="2"/>
</dbReference>
<dbReference type="Proteomes" id="UP001229421">
    <property type="component" value="Unassembled WGS sequence"/>
</dbReference>
<feature type="compositionally biased region" description="Polar residues" evidence="6">
    <location>
        <begin position="1467"/>
        <end position="1476"/>
    </location>
</feature>
<feature type="compositionally biased region" description="Basic and acidic residues" evidence="6">
    <location>
        <begin position="1"/>
        <end position="17"/>
    </location>
</feature>
<feature type="domain" description="Chromo" evidence="7">
    <location>
        <begin position="264"/>
        <end position="322"/>
    </location>
</feature>
<dbReference type="Pfam" id="PF00176">
    <property type="entry name" value="SNF2-rel_dom"/>
    <property type="match status" value="1"/>
</dbReference>
<reference evidence="8" key="1">
    <citation type="journal article" date="2023" name="bioRxiv">
        <title>Improved chromosome-level genome assembly for marigold (Tagetes erecta).</title>
        <authorList>
            <person name="Jiang F."/>
            <person name="Yuan L."/>
            <person name="Wang S."/>
            <person name="Wang H."/>
            <person name="Xu D."/>
            <person name="Wang A."/>
            <person name="Fan W."/>
        </authorList>
    </citation>
    <scope>NUCLEOTIDE SEQUENCE</scope>
    <source>
        <strain evidence="8">WSJ</strain>
        <tissue evidence="8">Leaf</tissue>
    </source>
</reference>
<feature type="compositionally biased region" description="Acidic residues" evidence="6">
    <location>
        <begin position="145"/>
        <end position="158"/>
    </location>
</feature>
<dbReference type="InterPro" id="IPR049730">
    <property type="entry name" value="SNF2/RAD54-like_C"/>
</dbReference>
<sequence length="1813" mass="200427">MMANDNRRSHRVEENNKLKKKNATPDASPASSSRRLTRETARINESAAKESPISTRKSERLGKRKPSGTTPTKGKPERSRELVSTTPVKKNDSRKKEKASPAPATATSNMKSKKAKVVNRGKKRKRVGTFVNKGLSKPSPVKTEEGDDNDKESEEALSEDNSSSSCRVVEKPDSTQSVEDKDDSDVGCRESNGEESTMEASERQSKTSDQKECSNDRFIDQELDRTPCEAGALTKTDEGNNGVSRTDRSICIACKKLRCYHLPLVAESIWDTREVEVSEAQGLQKQKQYFVKYKGLAHIHNQWITEPELLLEAPLLVETYNKIGSTKWNEEWTMPHQLLKKRLLLSLENTETTLNHHYEWLVQWKGLDHEQATWEAENISVIDSPEGHSLIKDYERDHVNAKKDGISDNDRIEEIPVKLPPFFAGYPPGMDNIHYSYVKNLHDAWTRGQTSIVFDDQERTARIVLFLLSLKSVSMPFLLITRSDSLSQWEAMFSIIATFNAFKVSLENTHEKANSKLLHVRKEGGQLVFQLLLYTVDAFVKDLNVLKAIKWEAVVVDESQSSDISLHFCHIKSLSTDKRLLVFCGPLGVSNLDVLPLLGCGVITKTELDDVSKLKETLSKLIAYECKSSSSKFVEYWVPVQISNVQLEQYCSMLLSNAMALSACSKSDATGALYDVLVSNRKCCDHPYIVDQSLQAVLTKDLEPIKFLDVGIKASGKLQVLDLILPEMRKHQLRVLIVFQPLSGSGKDSTSIGDILDDFVRQRFGADSYERVDGIGMIPSKKQAALNNFNNKEMGRFIFLLEYRACLPSIKLSSVDSIILFGSDWNPANDLRALQRIVIDSHPEQIMTFRLYTSSTLEEKILMLAEHNVTIDSRLQSISRSTRDQLLMWGAKYLFKKLDEFHSDLNISSEEHWLNELMEEFVDLISFKFNNKDASKLKITRAKPVCGKNVTFPNDLDGEQPHTFWSKLLVGRDPCWKYLARSTPRQRTTKRPQYFEESPKKTNVNSDDVGRKRKKIINNVPEPVASKPVIEEGETTNSISDHVASKPVIQGENTNNGFAPVASKPVIEEEMNFPDLLKLKISKLCEVLKLPEDVKMKVLRFLKYVIENYRVDKWPENTLHAFLISLCWIGSELLKHKLDRKQSISLAKEHLDFCCREDEANSVYLKLELAKEMFLLHKVNDDDDNVGGGGGDCNQKDGEVGTINSDTSNALEDQNNNNNPVQPSVSPASGQSVPANLVNEFYSEASLLQPVEEPSLPSENQSNVYLGEQQPDLQNPLVVESCAQVPNQGGTPFGSNEFYGSRSGNSNQGAPRKKSYDPLQAEFDRLFDLKNKVVKYHEDIKLKIKSEHEKELAEIIAQVNAKYEAKIQEADTSFMKKNKLVETYINRVLMNKVLAEAYRSKCQDLSPICSSDFQAIQSEGMQHLPQFQGQQCSNGVTVSSSPAQSSRRHPVTGSQPAFQIVNQSSKLFSTPPTSRLQGCRLPPSNTNPTTRPPPSTVILTGTPSQPPFTSGIPSGPPPHIPPILPSSRYIRLPPNIIPAAPSARNLRITEIRAPAPHIRHFRIPTSASPHDHRAMPGQHLSNSSPRSQTSIPLQTPTFPTNHNSQPTQNSPITSPSVSSQPASVPVAPPASVPVAPPASVPVAPPASVPVAPPASVPVAPPASVPVAPPASVPVAPPASVPVAPPASVPVAPPASVPVAPPALVPVTPPASVPVAPPASFQLPSWQPTGIPPATLFSSLPPMPSVSISHTGLYNPAPDISSHPTPDLSTDIDKQDGCNPPSASSPSPPDEMLEMTDFGKESGGSDLVCLSDDD</sequence>
<evidence type="ECO:0000256" key="6">
    <source>
        <dbReference type="SAM" id="MobiDB-lite"/>
    </source>
</evidence>
<feature type="region of interest" description="Disordered" evidence="6">
    <location>
        <begin position="1557"/>
        <end position="1690"/>
    </location>
</feature>
<dbReference type="GO" id="GO:0016887">
    <property type="term" value="F:ATP hydrolysis activity"/>
    <property type="evidence" value="ECO:0007669"/>
    <property type="project" value="TreeGrafter"/>
</dbReference>
<evidence type="ECO:0000256" key="2">
    <source>
        <dbReference type="ARBA" id="ARBA00022741"/>
    </source>
</evidence>
<feature type="region of interest" description="Disordered" evidence="6">
    <location>
        <begin position="1467"/>
        <end position="1493"/>
    </location>
</feature>
<dbReference type="Pfam" id="PF25029">
    <property type="entry name" value="MOM1"/>
    <property type="match status" value="1"/>
</dbReference>
<dbReference type="InterPro" id="IPR027417">
    <property type="entry name" value="P-loop_NTPase"/>
</dbReference>
<keyword evidence="5" id="KW-0539">Nucleus</keyword>
<dbReference type="Gene3D" id="6.10.250.1310">
    <property type="match status" value="1"/>
</dbReference>
<feature type="region of interest" description="Disordered" evidence="6">
    <location>
        <begin position="1751"/>
        <end position="1813"/>
    </location>
</feature>
<feature type="domain" description="Chromo" evidence="7">
    <location>
        <begin position="338"/>
        <end position="406"/>
    </location>
</feature>
<feature type="compositionally biased region" description="Polar residues" evidence="6">
    <location>
        <begin position="1431"/>
        <end position="1445"/>
    </location>
</feature>
<dbReference type="GO" id="GO:0005634">
    <property type="term" value="C:nucleus"/>
    <property type="evidence" value="ECO:0007669"/>
    <property type="project" value="UniProtKB-SubCell"/>
</dbReference>
<organism evidence="8 9">
    <name type="scientific">Tagetes erecta</name>
    <name type="common">African marigold</name>
    <dbReference type="NCBI Taxonomy" id="13708"/>
    <lineage>
        <taxon>Eukaryota</taxon>
        <taxon>Viridiplantae</taxon>
        <taxon>Streptophyta</taxon>
        <taxon>Embryophyta</taxon>
        <taxon>Tracheophyta</taxon>
        <taxon>Spermatophyta</taxon>
        <taxon>Magnoliopsida</taxon>
        <taxon>eudicotyledons</taxon>
        <taxon>Gunneridae</taxon>
        <taxon>Pentapetalae</taxon>
        <taxon>asterids</taxon>
        <taxon>campanulids</taxon>
        <taxon>Asterales</taxon>
        <taxon>Asteraceae</taxon>
        <taxon>Asteroideae</taxon>
        <taxon>Heliantheae alliance</taxon>
        <taxon>Tageteae</taxon>
        <taxon>Tagetes</taxon>
    </lineage>
</organism>
<feature type="compositionally biased region" description="Polar residues" evidence="6">
    <location>
        <begin position="1202"/>
        <end position="1213"/>
    </location>
</feature>
<accession>A0AAD8NJ11</accession>
<dbReference type="SUPFAM" id="SSF52540">
    <property type="entry name" value="P-loop containing nucleoside triphosphate hydrolases"/>
    <property type="match status" value="1"/>
</dbReference>
<feature type="compositionally biased region" description="Basic residues" evidence="6">
    <location>
        <begin position="111"/>
        <end position="127"/>
    </location>
</feature>
<dbReference type="GO" id="GO:0042393">
    <property type="term" value="F:histone binding"/>
    <property type="evidence" value="ECO:0007669"/>
    <property type="project" value="TreeGrafter"/>
</dbReference>
<dbReference type="Gene3D" id="2.40.50.40">
    <property type="match status" value="2"/>
</dbReference>
<dbReference type="GO" id="GO:0003677">
    <property type="term" value="F:DNA binding"/>
    <property type="evidence" value="ECO:0007669"/>
    <property type="project" value="TreeGrafter"/>
</dbReference>
<dbReference type="PROSITE" id="PS50013">
    <property type="entry name" value="CHROMO_2"/>
    <property type="match status" value="2"/>
</dbReference>
<dbReference type="InterPro" id="IPR000953">
    <property type="entry name" value="Chromo/chromo_shadow_dom"/>
</dbReference>